<name>A0A846MY30_9PROT</name>
<proteinExistence type="predicted"/>
<accession>A0A846MY30</accession>
<comment type="caution">
    <text evidence="1">The sequence shown here is derived from an EMBL/GenBank/DDBJ whole genome shotgun (WGS) entry which is preliminary data.</text>
</comment>
<evidence type="ECO:0000313" key="1">
    <source>
        <dbReference type="EMBL" id="NIK88524.1"/>
    </source>
</evidence>
<evidence type="ECO:0000313" key="2">
    <source>
        <dbReference type="Proteomes" id="UP000570514"/>
    </source>
</evidence>
<dbReference type="EMBL" id="JAASRM010000001">
    <property type="protein sequence ID" value="NIK88524.1"/>
    <property type="molecule type" value="Genomic_DNA"/>
</dbReference>
<keyword evidence="2" id="KW-1185">Reference proteome</keyword>
<dbReference type="RefSeq" id="WP_167082696.1">
    <property type="nucleotide sequence ID" value="NZ_BAAADC010000001.1"/>
</dbReference>
<protein>
    <recommendedName>
        <fullName evidence="3">Acyl carrier protein</fullName>
    </recommendedName>
</protein>
<gene>
    <name evidence="1" type="ORF">FHS83_001842</name>
</gene>
<organism evidence="1 2">
    <name type="scientific">Rhizomicrobium palustre</name>
    <dbReference type="NCBI Taxonomy" id="189966"/>
    <lineage>
        <taxon>Bacteria</taxon>
        <taxon>Pseudomonadati</taxon>
        <taxon>Pseudomonadota</taxon>
        <taxon>Alphaproteobacteria</taxon>
        <taxon>Micropepsales</taxon>
        <taxon>Micropepsaceae</taxon>
        <taxon>Rhizomicrobium</taxon>
    </lineage>
</organism>
<dbReference type="AlphaFoldDB" id="A0A846MY30"/>
<reference evidence="1 2" key="1">
    <citation type="submission" date="2020-03" db="EMBL/GenBank/DDBJ databases">
        <title>Genomic Encyclopedia of Type Strains, Phase IV (KMG-IV): sequencing the most valuable type-strain genomes for metagenomic binning, comparative biology and taxonomic classification.</title>
        <authorList>
            <person name="Goeker M."/>
        </authorList>
    </citation>
    <scope>NUCLEOTIDE SEQUENCE [LARGE SCALE GENOMIC DNA]</scope>
    <source>
        <strain evidence="1 2">DSM 19867</strain>
    </source>
</reference>
<evidence type="ECO:0008006" key="3">
    <source>
        <dbReference type="Google" id="ProtNLM"/>
    </source>
</evidence>
<dbReference type="Proteomes" id="UP000570514">
    <property type="component" value="Unassembled WGS sequence"/>
</dbReference>
<sequence>MELYNLFARFSLEFEVDFPQDASETMLTVKDVRDFVRREYVREGIECSAGVIFDRITRLMAILLRVDVMSVRPETRFADLLRRPAA</sequence>